<reference evidence="4" key="3">
    <citation type="submission" date="2022-03" db="EMBL/GenBank/DDBJ databases">
        <authorList>
            <person name="Ryngajllo M."/>
            <person name="Jacek P."/>
            <person name="Kubiak K."/>
        </authorList>
    </citation>
    <scope>NUCLEOTIDE SEQUENCE</scope>
    <source>
        <strain evidence="4">SI1</strain>
    </source>
</reference>
<keyword evidence="4" id="KW-0378">Hydrolase</keyword>
<evidence type="ECO:0000259" key="2">
    <source>
        <dbReference type="Pfam" id="PF01557"/>
    </source>
</evidence>
<dbReference type="Gene3D" id="3.90.850.10">
    <property type="entry name" value="Fumarylacetoacetase-like, C-terminal domain"/>
    <property type="match status" value="1"/>
</dbReference>
<dbReference type="InterPro" id="IPR036663">
    <property type="entry name" value="Fumarylacetoacetase_C_sf"/>
</dbReference>
<dbReference type="Proteomes" id="UP000319478">
    <property type="component" value="Unassembled WGS sequence"/>
</dbReference>
<sequence>MTDVVSTDVVHLLLSVRNGKTPPPAHVDDNLVPLSIEDAYRIQDEVAQHLGPIVGWKVGAQTPSSEPFCAPIHASTLFNDGATVPHGLCRHLGVEAEIAYRFAQALPPRERDWTRDEVMDRIGTIHPVIEILDTRFETPGSQHKFLHTADQQSHGALIVGPGVAEWRKYNPVVEHVRLSINDETVAEHVGGNSAGDPLRLLVWLANHASRRNLGIDAGSIVTTGSTTGTIFVDHGARVSASFPAIGSVHTILA</sequence>
<dbReference type="InterPro" id="IPR050772">
    <property type="entry name" value="Hydratase-Decarb/MhpD_sf"/>
</dbReference>
<reference evidence="4" key="2">
    <citation type="journal article" date="2021" name="Polymers (Basel)">
        <title>Highly Stretchable Bacterial Cellulose Produced by Komagataeibacter hansenii SI1.</title>
        <authorList>
            <person name="Cielecka I."/>
            <person name="Ryngajllo M."/>
            <person name="Maniukiewicz W."/>
            <person name="Bielecki S."/>
        </authorList>
    </citation>
    <scope>NUCLEOTIDE SEQUENCE</scope>
    <source>
        <strain evidence="4">SI1</strain>
    </source>
</reference>
<dbReference type="PANTHER" id="PTHR30143:SF0">
    <property type="entry name" value="2-KETO-4-PENTENOATE HYDRATASE"/>
    <property type="match status" value="1"/>
</dbReference>
<dbReference type="Proteomes" id="UP001202887">
    <property type="component" value="Unassembled WGS sequence"/>
</dbReference>
<name>A0AAW5ER19_NOVHA</name>
<evidence type="ECO:0000256" key="1">
    <source>
        <dbReference type="ARBA" id="ARBA00023239"/>
    </source>
</evidence>
<dbReference type="SUPFAM" id="SSF56529">
    <property type="entry name" value="FAH"/>
    <property type="match status" value="1"/>
</dbReference>
<evidence type="ECO:0000313" key="3">
    <source>
        <dbReference type="EMBL" id="GEC62850.1"/>
    </source>
</evidence>
<dbReference type="GO" id="GO:0005737">
    <property type="term" value="C:cytoplasm"/>
    <property type="evidence" value="ECO:0007669"/>
    <property type="project" value="TreeGrafter"/>
</dbReference>
<gene>
    <name evidence="3" type="ORF">GHA01_06990</name>
    <name evidence="4" type="ORF">K1W68_04760</name>
</gene>
<dbReference type="PANTHER" id="PTHR30143">
    <property type="entry name" value="ACID HYDRATASE"/>
    <property type="match status" value="1"/>
</dbReference>
<dbReference type="GO" id="GO:0016787">
    <property type="term" value="F:hydrolase activity"/>
    <property type="evidence" value="ECO:0007669"/>
    <property type="project" value="UniProtKB-KW"/>
</dbReference>
<dbReference type="InterPro" id="IPR011234">
    <property type="entry name" value="Fumarylacetoacetase-like_C"/>
</dbReference>
<evidence type="ECO:0000313" key="5">
    <source>
        <dbReference type="Proteomes" id="UP000319478"/>
    </source>
</evidence>
<protein>
    <submittedName>
        <fullName evidence="4">Fumarylacetoacetate hydrolase family protein</fullName>
    </submittedName>
    <submittedName>
        <fullName evidence="3">Hydratase</fullName>
    </submittedName>
</protein>
<keyword evidence="5" id="KW-1185">Reference proteome</keyword>
<dbReference type="Pfam" id="PF01557">
    <property type="entry name" value="FAA_hydrolase"/>
    <property type="match status" value="1"/>
</dbReference>
<dbReference type="RefSeq" id="WP_003619719.1">
    <property type="nucleotide sequence ID" value="NZ_BJNN01000046.1"/>
</dbReference>
<keyword evidence="1" id="KW-0456">Lyase</keyword>
<reference evidence="3 5" key="1">
    <citation type="submission" date="2019-06" db="EMBL/GenBank/DDBJ databases">
        <title>Whole genome shotgun sequence of Komagataeibacter hansenii NBRC 14820.</title>
        <authorList>
            <person name="Hosoyama A."/>
            <person name="Uohara A."/>
            <person name="Ohji S."/>
            <person name="Ichikawa N."/>
        </authorList>
    </citation>
    <scope>NUCLEOTIDE SEQUENCE [LARGE SCALE GENOMIC DNA]</scope>
    <source>
        <strain evidence="3 5">NBRC 14820</strain>
    </source>
</reference>
<dbReference type="AlphaFoldDB" id="A0AAW5ER19"/>
<comment type="caution">
    <text evidence="4">The sequence shown here is derived from an EMBL/GenBank/DDBJ whole genome shotgun (WGS) entry which is preliminary data.</text>
</comment>
<organism evidence="4 6">
    <name type="scientific">Novacetimonas hansenii</name>
    <name type="common">Komagataeibacter hansenii</name>
    <dbReference type="NCBI Taxonomy" id="436"/>
    <lineage>
        <taxon>Bacteria</taxon>
        <taxon>Pseudomonadati</taxon>
        <taxon>Pseudomonadota</taxon>
        <taxon>Alphaproteobacteria</taxon>
        <taxon>Acetobacterales</taxon>
        <taxon>Acetobacteraceae</taxon>
        <taxon>Novacetimonas</taxon>
    </lineage>
</organism>
<dbReference type="GO" id="GO:0008684">
    <property type="term" value="F:2-oxopent-4-enoate hydratase activity"/>
    <property type="evidence" value="ECO:0007669"/>
    <property type="project" value="TreeGrafter"/>
</dbReference>
<dbReference type="EMBL" id="BJNN01000046">
    <property type="protein sequence ID" value="GEC62850.1"/>
    <property type="molecule type" value="Genomic_DNA"/>
</dbReference>
<proteinExistence type="predicted"/>
<feature type="domain" description="Fumarylacetoacetase-like C-terminal" evidence="2">
    <location>
        <begin position="68"/>
        <end position="249"/>
    </location>
</feature>
<evidence type="ECO:0000313" key="6">
    <source>
        <dbReference type="Proteomes" id="UP001202887"/>
    </source>
</evidence>
<dbReference type="EMBL" id="JAIBCX010000008">
    <property type="protein sequence ID" value="MCJ8353308.1"/>
    <property type="molecule type" value="Genomic_DNA"/>
</dbReference>
<accession>A0AAW5ER19</accession>
<evidence type="ECO:0000313" key="4">
    <source>
        <dbReference type="EMBL" id="MCJ8353308.1"/>
    </source>
</evidence>